<proteinExistence type="predicted"/>
<comment type="caution">
    <text evidence="1">The sequence shown here is derived from an EMBL/GenBank/DDBJ whole genome shotgun (WGS) entry which is preliminary data.</text>
</comment>
<evidence type="ECO:0000313" key="2">
    <source>
        <dbReference type="Proteomes" id="UP000822476"/>
    </source>
</evidence>
<protein>
    <submittedName>
        <fullName evidence="1">Uncharacterized protein</fullName>
    </submittedName>
</protein>
<sequence length="277" mass="31443">MGLPKKELNKFSGDPMDYWGFIRSSISSVDRYTDDFVNRLSYPFQYCDGEALDAIEGCTVLETESGYNEVISILQRRIGLPYVIAGYYIRSLTEGRSLRQDDAKDLTDLAEKIKRCATTLRQLHYESDVKSCRTLGDIVRRLLTPMQSKWFEVATNILRHDREPSFTDLTSISRHVPERPKDRSVVKGLGTPVERPSCVDGTTWGLLWLADITKTEETDPGVHHPSQCQLVPQLLTALFLEYVVREDCTVPPELWLCNSLLPQTPSISTDAEAYSIM</sequence>
<gene>
    <name evidence="1" type="ORF">EG68_12464</name>
</gene>
<organism evidence="1 2">
    <name type="scientific">Paragonimus skrjabini miyazakii</name>
    <dbReference type="NCBI Taxonomy" id="59628"/>
    <lineage>
        <taxon>Eukaryota</taxon>
        <taxon>Metazoa</taxon>
        <taxon>Spiralia</taxon>
        <taxon>Lophotrochozoa</taxon>
        <taxon>Platyhelminthes</taxon>
        <taxon>Trematoda</taxon>
        <taxon>Digenea</taxon>
        <taxon>Plagiorchiida</taxon>
        <taxon>Troglotremata</taxon>
        <taxon>Troglotrematidae</taxon>
        <taxon>Paragonimus</taxon>
    </lineage>
</organism>
<reference evidence="1" key="1">
    <citation type="submission" date="2019-07" db="EMBL/GenBank/DDBJ databases">
        <title>Annotation for the trematode Paragonimus miyazaki's.</title>
        <authorList>
            <person name="Choi Y.-J."/>
        </authorList>
    </citation>
    <scope>NUCLEOTIDE SEQUENCE</scope>
    <source>
        <strain evidence="1">Japan</strain>
    </source>
</reference>
<dbReference type="EMBL" id="JTDE01012322">
    <property type="protein sequence ID" value="KAF7234125.1"/>
    <property type="molecule type" value="Genomic_DNA"/>
</dbReference>
<evidence type="ECO:0000313" key="1">
    <source>
        <dbReference type="EMBL" id="KAF7234125.1"/>
    </source>
</evidence>
<dbReference type="Pfam" id="PF03564">
    <property type="entry name" value="DUF1759"/>
    <property type="match status" value="1"/>
</dbReference>
<dbReference type="Proteomes" id="UP000822476">
    <property type="component" value="Unassembled WGS sequence"/>
</dbReference>
<name>A0A8S9YJV5_9TREM</name>
<dbReference type="PANTHER" id="PTHR47331">
    <property type="entry name" value="PHD-TYPE DOMAIN-CONTAINING PROTEIN"/>
    <property type="match status" value="1"/>
</dbReference>
<dbReference type="AlphaFoldDB" id="A0A8S9YJV5"/>
<accession>A0A8S9YJV5</accession>
<keyword evidence="2" id="KW-1185">Reference proteome</keyword>
<dbReference type="InterPro" id="IPR005312">
    <property type="entry name" value="DUF1759"/>
</dbReference>
<dbReference type="OrthoDB" id="10068075at2759"/>